<name>A0ABR0EJU3_ZASCE</name>
<dbReference type="EMBL" id="JAXOVC010000005">
    <property type="protein sequence ID" value="KAK4501812.1"/>
    <property type="molecule type" value="Genomic_DNA"/>
</dbReference>
<keyword evidence="3" id="KW-1185">Reference proteome</keyword>
<proteinExistence type="predicted"/>
<organism evidence="2 3">
    <name type="scientific">Zasmidium cellare</name>
    <name type="common">Wine cellar mold</name>
    <name type="synonym">Racodium cellare</name>
    <dbReference type="NCBI Taxonomy" id="395010"/>
    <lineage>
        <taxon>Eukaryota</taxon>
        <taxon>Fungi</taxon>
        <taxon>Dikarya</taxon>
        <taxon>Ascomycota</taxon>
        <taxon>Pezizomycotina</taxon>
        <taxon>Dothideomycetes</taxon>
        <taxon>Dothideomycetidae</taxon>
        <taxon>Mycosphaerellales</taxon>
        <taxon>Mycosphaerellaceae</taxon>
        <taxon>Zasmidium</taxon>
    </lineage>
</organism>
<evidence type="ECO:0000256" key="1">
    <source>
        <dbReference type="SAM" id="MobiDB-lite"/>
    </source>
</evidence>
<dbReference type="Proteomes" id="UP001305779">
    <property type="component" value="Unassembled WGS sequence"/>
</dbReference>
<protein>
    <recommendedName>
        <fullName evidence="4">Myb-like domain-containing protein</fullName>
    </recommendedName>
</protein>
<evidence type="ECO:0000313" key="2">
    <source>
        <dbReference type="EMBL" id="KAK4501812.1"/>
    </source>
</evidence>
<feature type="compositionally biased region" description="Acidic residues" evidence="1">
    <location>
        <begin position="101"/>
        <end position="110"/>
    </location>
</feature>
<feature type="region of interest" description="Disordered" evidence="1">
    <location>
        <begin position="60"/>
        <end position="130"/>
    </location>
</feature>
<feature type="compositionally biased region" description="Basic and acidic residues" evidence="1">
    <location>
        <begin position="111"/>
        <end position="121"/>
    </location>
</feature>
<evidence type="ECO:0008006" key="4">
    <source>
        <dbReference type="Google" id="ProtNLM"/>
    </source>
</evidence>
<evidence type="ECO:0000313" key="3">
    <source>
        <dbReference type="Proteomes" id="UP001305779"/>
    </source>
</evidence>
<sequence length="130" mass="14005">MPVKWDDETEKKLLMAIIHVMGAGAPTPNWNTVASLMGPDYTAEGIRHKFTKGLKKQAANQFGEVEDGGSKTPVKRGGGKKANGEKSATGSKRKAKKAASEDDDEDDVEETPSKKVKAEKEEVSDEGDMV</sequence>
<gene>
    <name evidence="2" type="ORF">PRZ48_007621</name>
</gene>
<accession>A0ABR0EJU3</accession>
<reference evidence="2 3" key="1">
    <citation type="journal article" date="2023" name="G3 (Bethesda)">
        <title>A chromosome-level genome assembly of Zasmidium syzygii isolated from banana leaves.</title>
        <authorList>
            <person name="van Westerhoven A.C."/>
            <person name="Mehrabi R."/>
            <person name="Talebi R."/>
            <person name="Steentjes M.B.F."/>
            <person name="Corcolon B."/>
            <person name="Chong P.A."/>
            <person name="Kema G.H.J."/>
            <person name="Seidl M.F."/>
        </authorList>
    </citation>
    <scope>NUCLEOTIDE SEQUENCE [LARGE SCALE GENOMIC DNA]</scope>
    <source>
        <strain evidence="2 3">P124</strain>
    </source>
</reference>
<comment type="caution">
    <text evidence="2">The sequence shown here is derived from an EMBL/GenBank/DDBJ whole genome shotgun (WGS) entry which is preliminary data.</text>
</comment>